<accession>A0ACC1ML55</accession>
<reference evidence="1" key="1">
    <citation type="submission" date="2022-08" db="EMBL/GenBank/DDBJ databases">
        <title>Genome Sequence of Pycnoporus sanguineus.</title>
        <authorList>
            <person name="Buettner E."/>
        </authorList>
    </citation>
    <scope>NUCLEOTIDE SEQUENCE</scope>
    <source>
        <strain evidence="1">CG-C14</strain>
    </source>
</reference>
<name>A0ACC1ML55_9APHY</name>
<gene>
    <name evidence="1" type="ORF">NUW54_g13637</name>
</gene>
<dbReference type="EMBL" id="JANSHE010006458">
    <property type="protein sequence ID" value="KAJ2967014.1"/>
    <property type="molecule type" value="Genomic_DNA"/>
</dbReference>
<organism evidence="1 2">
    <name type="scientific">Trametes sanguinea</name>
    <dbReference type="NCBI Taxonomy" id="158606"/>
    <lineage>
        <taxon>Eukaryota</taxon>
        <taxon>Fungi</taxon>
        <taxon>Dikarya</taxon>
        <taxon>Basidiomycota</taxon>
        <taxon>Agaricomycotina</taxon>
        <taxon>Agaricomycetes</taxon>
        <taxon>Polyporales</taxon>
        <taxon>Polyporaceae</taxon>
        <taxon>Trametes</taxon>
    </lineage>
</organism>
<sequence length="97" mass="10792">MPLNMNNLEALQGPNSLYYGDDSDDSTYEYSSDSSDTESLSEGEEEDLTLSPRTLTNSFGAAHLHRLTLEPADREALLDMFHESQSRPNPIHETDSA</sequence>
<comment type="caution">
    <text evidence="1">The sequence shown here is derived from an EMBL/GenBank/DDBJ whole genome shotgun (WGS) entry which is preliminary data.</text>
</comment>
<proteinExistence type="predicted"/>
<dbReference type="Proteomes" id="UP001144978">
    <property type="component" value="Unassembled WGS sequence"/>
</dbReference>
<evidence type="ECO:0000313" key="1">
    <source>
        <dbReference type="EMBL" id="KAJ2967014.1"/>
    </source>
</evidence>
<evidence type="ECO:0000313" key="2">
    <source>
        <dbReference type="Proteomes" id="UP001144978"/>
    </source>
</evidence>
<keyword evidence="2" id="KW-1185">Reference proteome</keyword>
<protein>
    <submittedName>
        <fullName evidence="1">Uncharacterized protein</fullName>
    </submittedName>
</protein>